<proteinExistence type="predicted"/>
<dbReference type="EC" id="1.8.-.-" evidence="6"/>
<evidence type="ECO:0000259" key="5">
    <source>
        <dbReference type="Pfam" id="PF12867"/>
    </source>
</evidence>
<sequence>MQVSQAIYENEEIFKKELMTSFRSVREKTEKLCQVLITEDYIIQGMPDVSPPKWHLAHTTWFFETFILLKSKYYRPFKKSYDYLFNSYYLGINQPFPRANRGLLSRPSVADIYSYRGHVDKQILELINKSSSNKLNNLYSLMRLGIEHEQQHQELLLMDIKYNFSLHPDLPTYWALETSKSHASETPLEFIDVEEGNFIMGYQGINFCFDNELPYHQHFITNFSIANRLVTNGEYLEFMLAGGYKDPALWLADGWDWIKNNAITKPLYWLDIDNCWYEFTLTGSKLINYCEPVSHISYFEADAYARWRSCRLPTEAEWEYFVTQNQLPLDGNFLEQDFYHPQSAHNQSTDVTAKQFFGDLWEWTSSPYSAYPQYKPFSGLVGEYNGKFMNNQYVLRGGCCISPQEHIRATYRNFYQPEKRWVFSGIRLAKDN</sequence>
<organism evidence="6 7">
    <name type="scientific">Legionella busanensis</name>
    <dbReference type="NCBI Taxonomy" id="190655"/>
    <lineage>
        <taxon>Bacteria</taxon>
        <taxon>Pseudomonadati</taxon>
        <taxon>Pseudomonadota</taxon>
        <taxon>Gammaproteobacteria</taxon>
        <taxon>Legionellales</taxon>
        <taxon>Legionellaceae</taxon>
        <taxon>Legionella</taxon>
    </lineage>
</organism>
<evidence type="ECO:0000256" key="2">
    <source>
        <dbReference type="ARBA" id="ARBA00023004"/>
    </source>
</evidence>
<evidence type="ECO:0000256" key="1">
    <source>
        <dbReference type="ARBA" id="ARBA00023002"/>
    </source>
</evidence>
<name>A0A378JKM3_9GAMM</name>
<dbReference type="Pfam" id="PF03781">
    <property type="entry name" value="FGE-sulfatase"/>
    <property type="match status" value="1"/>
</dbReference>
<dbReference type="GO" id="GO:0052699">
    <property type="term" value="P:ergothioneine biosynthetic process"/>
    <property type="evidence" value="ECO:0007669"/>
    <property type="project" value="InterPro"/>
</dbReference>
<dbReference type="PANTHER" id="PTHR23150">
    <property type="entry name" value="SULFATASE MODIFYING FACTOR 1, 2"/>
    <property type="match status" value="1"/>
</dbReference>
<dbReference type="InterPro" id="IPR051043">
    <property type="entry name" value="Sulfatase_Mod_Factor_Kinase"/>
</dbReference>
<dbReference type="InterPro" id="IPR016187">
    <property type="entry name" value="CTDL_fold"/>
</dbReference>
<evidence type="ECO:0000313" key="6">
    <source>
        <dbReference type="EMBL" id="STX50670.1"/>
    </source>
</evidence>
<dbReference type="EMBL" id="UGOD01000001">
    <property type="protein sequence ID" value="STX50670.1"/>
    <property type="molecule type" value="Genomic_DNA"/>
</dbReference>
<dbReference type="RefSeq" id="WP_207385775.1">
    <property type="nucleotide sequence ID" value="NZ_CAAAHP010000004.1"/>
</dbReference>
<dbReference type="GO" id="GO:0008168">
    <property type="term" value="F:methyltransferase activity"/>
    <property type="evidence" value="ECO:0007669"/>
    <property type="project" value="UniProtKB-KW"/>
</dbReference>
<dbReference type="Gene3D" id="3.90.1580.10">
    <property type="entry name" value="paralog of FGE (formylglycine-generating enzyme)"/>
    <property type="match status" value="1"/>
</dbReference>
<keyword evidence="2" id="KW-0408">Iron</keyword>
<keyword evidence="6" id="KW-0489">Methyltransferase</keyword>
<dbReference type="InterPro" id="IPR005532">
    <property type="entry name" value="SUMF_dom"/>
</dbReference>
<dbReference type="GO" id="GO:0016491">
    <property type="term" value="F:oxidoreductase activity"/>
    <property type="evidence" value="ECO:0007669"/>
    <property type="project" value="UniProtKB-KW"/>
</dbReference>
<keyword evidence="7" id="KW-1185">Reference proteome</keyword>
<comment type="pathway">
    <text evidence="3">Amino-acid biosynthesis; ergothioneine biosynthesis.</text>
</comment>
<evidence type="ECO:0000259" key="4">
    <source>
        <dbReference type="Pfam" id="PF03781"/>
    </source>
</evidence>
<feature type="domain" description="DinB-like" evidence="5">
    <location>
        <begin position="22"/>
        <end position="155"/>
    </location>
</feature>
<dbReference type="InterPro" id="IPR042095">
    <property type="entry name" value="SUMF_sf"/>
</dbReference>
<dbReference type="NCBIfam" id="TIGR03440">
    <property type="entry name" value="egtB_TIGR03440"/>
    <property type="match status" value="1"/>
</dbReference>
<accession>A0A378JKM3</accession>
<evidence type="ECO:0000313" key="7">
    <source>
        <dbReference type="Proteomes" id="UP000254794"/>
    </source>
</evidence>
<dbReference type="InterPro" id="IPR017806">
    <property type="entry name" value="EgtB"/>
</dbReference>
<dbReference type="PANTHER" id="PTHR23150:SF36">
    <property type="entry name" value="HERCYNINE OXYGENASE"/>
    <property type="match status" value="1"/>
</dbReference>
<reference evidence="6 7" key="1">
    <citation type="submission" date="2018-06" db="EMBL/GenBank/DDBJ databases">
        <authorList>
            <consortium name="Pathogen Informatics"/>
            <person name="Doyle S."/>
        </authorList>
    </citation>
    <scope>NUCLEOTIDE SEQUENCE [LARGE SCALE GENOMIC DNA]</scope>
    <source>
        <strain evidence="6 7">NCTC13316</strain>
    </source>
</reference>
<dbReference type="AlphaFoldDB" id="A0A378JKM3"/>
<dbReference type="Pfam" id="PF12867">
    <property type="entry name" value="DinB_2"/>
    <property type="match status" value="1"/>
</dbReference>
<dbReference type="GO" id="GO:0032259">
    <property type="term" value="P:methylation"/>
    <property type="evidence" value="ECO:0007669"/>
    <property type="project" value="UniProtKB-KW"/>
</dbReference>
<keyword evidence="1 6" id="KW-0560">Oxidoreductase</keyword>
<keyword evidence="6" id="KW-0808">Transferase</keyword>
<feature type="domain" description="Sulfatase-modifying factor enzyme-like" evidence="4">
    <location>
        <begin position="189"/>
        <end position="430"/>
    </location>
</feature>
<dbReference type="InterPro" id="IPR024775">
    <property type="entry name" value="DinB-like"/>
</dbReference>
<protein>
    <submittedName>
        <fullName evidence="6">Methyltransferase</fullName>
        <ecNumber evidence="6">1.8.-.-</ecNumber>
    </submittedName>
</protein>
<gene>
    <name evidence="6" type="primary">egtB</name>
    <name evidence="6" type="ORF">NCTC13316_00753</name>
</gene>
<dbReference type="SUPFAM" id="SSF56436">
    <property type="entry name" value="C-type lectin-like"/>
    <property type="match status" value="1"/>
</dbReference>
<dbReference type="Proteomes" id="UP000254794">
    <property type="component" value="Unassembled WGS sequence"/>
</dbReference>
<evidence type="ECO:0000256" key="3">
    <source>
        <dbReference type="ARBA" id="ARBA00037882"/>
    </source>
</evidence>